<name>A0A450S4J1_9GAMM</name>
<feature type="transmembrane region" description="Helical" evidence="1">
    <location>
        <begin position="45"/>
        <end position="63"/>
    </location>
</feature>
<protein>
    <submittedName>
        <fullName evidence="3">Uncharacterized protein</fullName>
    </submittedName>
</protein>
<keyword evidence="1" id="KW-0472">Membrane</keyword>
<keyword evidence="1" id="KW-0812">Transmembrane</keyword>
<dbReference type="EMBL" id="CAADFD010000001">
    <property type="protein sequence ID" value="VFJ46694.1"/>
    <property type="molecule type" value="Genomic_DNA"/>
</dbReference>
<dbReference type="EMBL" id="CAADEW010000011">
    <property type="protein sequence ID" value="VFJ45889.1"/>
    <property type="molecule type" value="Genomic_DNA"/>
</dbReference>
<organism evidence="3">
    <name type="scientific">Candidatus Kentrum sp. FW</name>
    <dbReference type="NCBI Taxonomy" id="2126338"/>
    <lineage>
        <taxon>Bacteria</taxon>
        <taxon>Pseudomonadati</taxon>
        <taxon>Pseudomonadota</taxon>
        <taxon>Gammaproteobacteria</taxon>
        <taxon>Candidatus Kentrum</taxon>
    </lineage>
</organism>
<gene>
    <name evidence="2" type="ORF">BECKFW1821A_GA0114235_101138</name>
    <name evidence="3" type="ORF">BECKFW1821B_GA0114236_100141</name>
</gene>
<evidence type="ECO:0000313" key="2">
    <source>
        <dbReference type="EMBL" id="VFJ45889.1"/>
    </source>
</evidence>
<feature type="transmembrane region" description="Helical" evidence="1">
    <location>
        <begin position="117"/>
        <end position="140"/>
    </location>
</feature>
<reference evidence="3" key="1">
    <citation type="submission" date="2019-02" db="EMBL/GenBank/DDBJ databases">
        <authorList>
            <person name="Gruber-Vodicka R. H."/>
            <person name="Seah K. B. B."/>
        </authorList>
    </citation>
    <scope>NUCLEOTIDE SEQUENCE</scope>
    <source>
        <strain evidence="3">BECK_BZ106</strain>
        <strain evidence="2">BECK_BZ15</strain>
    </source>
</reference>
<evidence type="ECO:0000256" key="1">
    <source>
        <dbReference type="SAM" id="Phobius"/>
    </source>
</evidence>
<proteinExistence type="predicted"/>
<keyword evidence="1" id="KW-1133">Transmembrane helix</keyword>
<accession>A0A450S4J1</accession>
<dbReference type="AlphaFoldDB" id="A0A450S4J1"/>
<feature type="transmembrane region" description="Helical" evidence="1">
    <location>
        <begin position="20"/>
        <end position="39"/>
    </location>
</feature>
<evidence type="ECO:0000313" key="3">
    <source>
        <dbReference type="EMBL" id="VFJ46694.1"/>
    </source>
</evidence>
<sequence>MSLNNISSVDAKKAEVPHEIFLFNLVGNHILVFIVSLGIFRSFPYPLYFVPIISVVCLSYTLWRAKRSSVIDPWFAFCHWQVAARRAKAFIVMLFLLGAVSFLGWLGYSYLGMMKEAVYAIIGGLGILPTMVTMLILIMMESDGLYQARQHRLPEWVLEKFPENNYFKN</sequence>
<feature type="transmembrane region" description="Helical" evidence="1">
    <location>
        <begin position="89"/>
        <end position="111"/>
    </location>
</feature>